<dbReference type="EMBL" id="JANPWB010000009">
    <property type="protein sequence ID" value="KAJ1148985.1"/>
    <property type="molecule type" value="Genomic_DNA"/>
</dbReference>
<proteinExistence type="predicted"/>
<evidence type="ECO:0000256" key="1">
    <source>
        <dbReference type="SAM" id="MobiDB-lite"/>
    </source>
</evidence>
<dbReference type="AlphaFoldDB" id="A0AAV7RE20"/>
<evidence type="ECO:0000259" key="2">
    <source>
        <dbReference type="Pfam" id="PF13837"/>
    </source>
</evidence>
<accession>A0AAV7RE20</accession>
<evidence type="ECO:0000313" key="3">
    <source>
        <dbReference type="EMBL" id="KAJ1148985.1"/>
    </source>
</evidence>
<dbReference type="Gene3D" id="1.10.10.60">
    <property type="entry name" value="Homeodomain-like"/>
    <property type="match status" value="1"/>
</dbReference>
<keyword evidence="4" id="KW-1185">Reference proteome</keyword>
<dbReference type="Pfam" id="PF13837">
    <property type="entry name" value="Myb_DNA-bind_4"/>
    <property type="match status" value="1"/>
</dbReference>
<reference evidence="3" key="1">
    <citation type="journal article" date="2022" name="bioRxiv">
        <title>Sequencing and chromosome-scale assembly of the giantPleurodeles waltlgenome.</title>
        <authorList>
            <person name="Brown T."/>
            <person name="Elewa A."/>
            <person name="Iarovenko S."/>
            <person name="Subramanian E."/>
            <person name="Araus A.J."/>
            <person name="Petzold A."/>
            <person name="Susuki M."/>
            <person name="Suzuki K.-i.T."/>
            <person name="Hayashi T."/>
            <person name="Toyoda A."/>
            <person name="Oliveira C."/>
            <person name="Osipova E."/>
            <person name="Leigh N.D."/>
            <person name="Simon A."/>
            <person name="Yun M.H."/>
        </authorList>
    </citation>
    <scope>NUCLEOTIDE SEQUENCE</scope>
    <source>
        <strain evidence="3">20211129_DDA</strain>
        <tissue evidence="3">Liver</tissue>
    </source>
</reference>
<evidence type="ECO:0000313" key="4">
    <source>
        <dbReference type="Proteomes" id="UP001066276"/>
    </source>
</evidence>
<dbReference type="InterPro" id="IPR044822">
    <property type="entry name" value="Myb_DNA-bind_4"/>
</dbReference>
<feature type="compositionally biased region" description="Basic and acidic residues" evidence="1">
    <location>
        <begin position="239"/>
        <end position="251"/>
    </location>
</feature>
<feature type="compositionally biased region" description="Basic residues" evidence="1">
    <location>
        <begin position="281"/>
        <end position="343"/>
    </location>
</feature>
<gene>
    <name evidence="3" type="ORF">NDU88_001806</name>
</gene>
<feature type="domain" description="Myb/SANT-like DNA-binding" evidence="2">
    <location>
        <begin position="85"/>
        <end position="137"/>
    </location>
</feature>
<comment type="caution">
    <text evidence="3">The sequence shown here is derived from an EMBL/GenBank/DDBJ whole genome shotgun (WGS) entry which is preliminary data.</text>
</comment>
<dbReference type="Proteomes" id="UP001066276">
    <property type="component" value="Chromosome 5"/>
</dbReference>
<name>A0AAV7RE20_PLEWA</name>
<sequence length="353" mass="40603">MVCTAADVTAADVTAADVTAIYYLLNHSIPDLRQERTYTASAAVTSVWKRQWLVRLGEGPLPSHRRSWRSSLMGSSPSTRYSTVLQTNRAHQKKDIWHAIAKDVRTLGVYHRRSTHCRKRWEDIRRWSKKMAEAQLGMASQRGRGARRTMTPLMFRILAVAYLELDGLLRASQQTQGGQPVWHDATAQPVPPVKHHKLASARRERGKTPATKAAPRGPGGSVDSCDTSQGGEGPQETRQVWEEQHGGEDRHHPRCPGGHRQPQPSCPGGHRQPQTSCPGGHRQHKPRWAMKDHQHKPRWAMKDRQHKPRWAMKDRQHKPRWAMKDRQHKPRWATKDRKHKPRWAMKDRQPKHR</sequence>
<protein>
    <recommendedName>
        <fullName evidence="2">Myb/SANT-like DNA-binding domain-containing protein</fullName>
    </recommendedName>
</protein>
<organism evidence="3 4">
    <name type="scientific">Pleurodeles waltl</name>
    <name type="common">Iberian ribbed newt</name>
    <dbReference type="NCBI Taxonomy" id="8319"/>
    <lineage>
        <taxon>Eukaryota</taxon>
        <taxon>Metazoa</taxon>
        <taxon>Chordata</taxon>
        <taxon>Craniata</taxon>
        <taxon>Vertebrata</taxon>
        <taxon>Euteleostomi</taxon>
        <taxon>Amphibia</taxon>
        <taxon>Batrachia</taxon>
        <taxon>Caudata</taxon>
        <taxon>Salamandroidea</taxon>
        <taxon>Salamandridae</taxon>
        <taxon>Pleurodelinae</taxon>
        <taxon>Pleurodeles</taxon>
    </lineage>
</organism>
<feature type="region of interest" description="Disordered" evidence="1">
    <location>
        <begin position="176"/>
        <end position="353"/>
    </location>
</feature>
<feature type="compositionally biased region" description="Basic and acidic residues" evidence="1">
    <location>
        <begin position="344"/>
        <end position="353"/>
    </location>
</feature>